<dbReference type="PANTHER" id="PTHR42732">
    <property type="entry name" value="BETA-GALACTOSIDASE"/>
    <property type="match status" value="1"/>
</dbReference>
<dbReference type="RefSeq" id="WP_074461626.1">
    <property type="nucleotide sequence ID" value="NZ_FMUR01000005.1"/>
</dbReference>
<dbReference type="Pfam" id="PF02837">
    <property type="entry name" value="Glyco_hydro_2_N"/>
    <property type="match status" value="1"/>
</dbReference>
<feature type="domain" description="Glycoside hydrolase family 2 catalytic" evidence="5">
    <location>
        <begin position="290"/>
        <end position="435"/>
    </location>
</feature>
<dbReference type="InterPro" id="IPR023232">
    <property type="entry name" value="Glyco_hydro_2_AS"/>
</dbReference>
<dbReference type="OrthoDB" id="9762066at2"/>
<dbReference type="InterPro" id="IPR013783">
    <property type="entry name" value="Ig-like_fold"/>
</dbReference>
<dbReference type="Gene3D" id="2.60.120.260">
    <property type="entry name" value="Galactose-binding domain-like"/>
    <property type="match status" value="1"/>
</dbReference>
<evidence type="ECO:0000259" key="8">
    <source>
        <dbReference type="Pfam" id="PF18565"/>
    </source>
</evidence>
<feature type="domain" description="Glycoside hydrolase family 2" evidence="8">
    <location>
        <begin position="693"/>
        <end position="774"/>
    </location>
</feature>
<evidence type="ECO:0000256" key="3">
    <source>
        <dbReference type="ARBA" id="ARBA00023295"/>
    </source>
</evidence>
<dbReference type="Gene3D" id="2.60.40.10">
    <property type="entry name" value="Immunoglobulins"/>
    <property type="match status" value="3"/>
</dbReference>
<dbReference type="InterPro" id="IPR036156">
    <property type="entry name" value="Beta-gal/glucu_dom_sf"/>
</dbReference>
<dbReference type="InterPro" id="IPR008979">
    <property type="entry name" value="Galactose-bd-like_sf"/>
</dbReference>
<dbReference type="GO" id="GO:0004553">
    <property type="term" value="F:hydrolase activity, hydrolyzing O-glycosyl compounds"/>
    <property type="evidence" value="ECO:0007669"/>
    <property type="project" value="InterPro"/>
</dbReference>
<gene>
    <name evidence="9" type="ORF">SAMN02910451_00890</name>
</gene>
<evidence type="ECO:0000313" key="10">
    <source>
        <dbReference type="Proteomes" id="UP000183047"/>
    </source>
</evidence>
<dbReference type="Pfam" id="PF02836">
    <property type="entry name" value="Glyco_hydro_2_C"/>
    <property type="match status" value="1"/>
</dbReference>
<organism evidence="9 10">
    <name type="scientific">Butyrivibrio hungatei</name>
    <dbReference type="NCBI Taxonomy" id="185008"/>
    <lineage>
        <taxon>Bacteria</taxon>
        <taxon>Bacillati</taxon>
        <taxon>Bacillota</taxon>
        <taxon>Clostridia</taxon>
        <taxon>Lachnospirales</taxon>
        <taxon>Lachnospiraceae</taxon>
        <taxon>Butyrivibrio</taxon>
    </lineage>
</organism>
<feature type="domain" description="Glycosyl hydrolases family 2 sugar binding" evidence="6">
    <location>
        <begin position="29"/>
        <end position="136"/>
    </location>
</feature>
<dbReference type="InterPro" id="IPR051913">
    <property type="entry name" value="GH2_Domain-Containing"/>
</dbReference>
<evidence type="ECO:0000256" key="1">
    <source>
        <dbReference type="ARBA" id="ARBA00007401"/>
    </source>
</evidence>
<evidence type="ECO:0000256" key="2">
    <source>
        <dbReference type="ARBA" id="ARBA00022801"/>
    </source>
</evidence>
<dbReference type="Proteomes" id="UP000183047">
    <property type="component" value="Unassembled WGS sequence"/>
</dbReference>
<dbReference type="InterPro" id="IPR017853">
    <property type="entry name" value="GH"/>
</dbReference>
<comment type="similarity">
    <text evidence="1">Belongs to the glycosyl hydrolase 2 family.</text>
</comment>
<evidence type="ECO:0000259" key="7">
    <source>
        <dbReference type="Pfam" id="PF16355"/>
    </source>
</evidence>
<dbReference type="SUPFAM" id="SSF51445">
    <property type="entry name" value="(Trans)glycosidases"/>
    <property type="match status" value="1"/>
</dbReference>
<dbReference type="InterPro" id="IPR006102">
    <property type="entry name" value="Ig-like_GH2"/>
</dbReference>
<dbReference type="InterPro" id="IPR006104">
    <property type="entry name" value="Glyco_hydro_2_N"/>
</dbReference>
<dbReference type="SUPFAM" id="SSF49303">
    <property type="entry name" value="beta-Galactosidase/glucuronidase domain"/>
    <property type="match status" value="1"/>
</dbReference>
<accession>A0A1G5BZB1</accession>
<sequence>MKRLFNDGWKFWKSEYGTGYETALKSADKFTSVEIPHDWMIEDPHNLYGTNTGWYSNRFEVVNPDKKTFLIFDGIYMDSIVYINGQEVGEWKNGYTQFVLDVSDYVKKGENDIYVGVRCRYPSSRWYSGAGIYRNVWIDELDDTYIPENGIYVHSEKTGNDYKLTIQTEVLGTKAGKAEALYRLFDDENREVDLIGSGGGEVDLFGQADGEVKSFGRGNVGAEDKTCALSKQIDSIGEKEISFFINDPKLWSPENPNLYKLEVILSIDGRCIQKKKINIGFKDLKLDSTEGFFVNGEHTKLQGVCIHHDLGALGVAFNKNAMRRRLCQFKELGVNAIRLTHNVYAPELLDLADEMGFFIISEAFDMWEKAKTEYDYAQFWRDFHEKDTESWVKRDRNHVSVIMWSIGNEIYDTHASERGVEITKELRGLVEKFDPLKNALVTSASNYMPWENAQKCADELEVVGYNYAERLYEKHHDKHPDWIIYGSETYSLVQSRNVYHFPLGEKILMDTDLQCSSLGNSTTGWGAESFEYAICIDRDLKYSLGQFVWTGYDYIGEPTPYQTKNSYFGLVDTAGFNKDAYYVWKSAWVSCKKDPFVHVFPYWDFNEGQRIDVRVASNCCKVELFLNGKSLGAQELSNKVGSGNHILADYSVIYEKGTLEAVAYDEVGNIIARDIRKSFGDVASITVKADAENTFGDLVFAEISAFDADGNPVENANNYVHVSVKGGKLIGLDNGDSTDYDSYRSDTRRLFGGKLLAIVKADKEGTPVKVDAELPQKTDIRTIKLFSEKGQKLSPDVKSTVVTAEIFPASAPMQKLKFRVLNRKGKDTKLAQVSADGNRAIITALGDGYFKIRCEAYNGADSAKVISELDFTIKGIGDLIADGTEKELRTYTEILAPEADSIYGDSFLKLNDIVQGIGNNVTVGFGILDFGDKGANKIVITGRATKGANTIHLRFYDEESGKEERELLEFPENQDYASETFDIGNRSGKWDVSFIFLPGSYFDFRSFKFLE</sequence>
<proteinExistence type="inferred from homology"/>
<dbReference type="InterPro" id="IPR032311">
    <property type="entry name" value="DUF4982"/>
</dbReference>
<dbReference type="InterPro" id="IPR040605">
    <property type="entry name" value="Glyco_hydro2_dom5"/>
</dbReference>
<dbReference type="PANTHER" id="PTHR42732:SF1">
    <property type="entry name" value="BETA-MANNOSIDASE"/>
    <property type="match status" value="1"/>
</dbReference>
<dbReference type="Pfam" id="PF18565">
    <property type="entry name" value="Glyco_hydro2_C5"/>
    <property type="match status" value="1"/>
</dbReference>
<dbReference type="Gene3D" id="3.20.20.80">
    <property type="entry name" value="Glycosidases"/>
    <property type="match status" value="1"/>
</dbReference>
<dbReference type="GO" id="GO:0005975">
    <property type="term" value="P:carbohydrate metabolic process"/>
    <property type="evidence" value="ECO:0007669"/>
    <property type="project" value="InterPro"/>
</dbReference>
<evidence type="ECO:0000259" key="5">
    <source>
        <dbReference type="Pfam" id="PF02836"/>
    </source>
</evidence>
<feature type="domain" description="Glycoside hydrolase family 2 immunoglobulin-like beta-sandwich" evidence="4">
    <location>
        <begin position="218"/>
        <end position="282"/>
    </location>
</feature>
<name>A0A1G5BZB1_9FIRM</name>
<dbReference type="PROSITE" id="PS00608">
    <property type="entry name" value="GLYCOSYL_HYDROL_F2_2"/>
    <property type="match status" value="1"/>
</dbReference>
<dbReference type="PRINTS" id="PR00132">
    <property type="entry name" value="GLHYDRLASE2"/>
</dbReference>
<keyword evidence="2" id="KW-0378">Hydrolase</keyword>
<evidence type="ECO:0000259" key="6">
    <source>
        <dbReference type="Pfam" id="PF02837"/>
    </source>
</evidence>
<evidence type="ECO:0000259" key="4">
    <source>
        <dbReference type="Pfam" id="PF00703"/>
    </source>
</evidence>
<dbReference type="Pfam" id="PF00703">
    <property type="entry name" value="Glyco_hydro_2"/>
    <property type="match status" value="1"/>
</dbReference>
<keyword evidence="3" id="KW-0326">Glycosidase</keyword>
<dbReference type="InterPro" id="IPR006101">
    <property type="entry name" value="Glyco_hydro_2"/>
</dbReference>
<feature type="domain" description="DUF4982" evidence="7">
    <location>
        <begin position="608"/>
        <end position="671"/>
    </location>
</feature>
<keyword evidence="10" id="KW-1185">Reference proteome</keyword>
<dbReference type="SUPFAM" id="SSF49785">
    <property type="entry name" value="Galactose-binding domain-like"/>
    <property type="match status" value="1"/>
</dbReference>
<protein>
    <submittedName>
        <fullName evidence="9">Beta-galactosidase</fullName>
    </submittedName>
</protein>
<evidence type="ECO:0000313" key="9">
    <source>
        <dbReference type="EMBL" id="SCX95416.1"/>
    </source>
</evidence>
<dbReference type="EMBL" id="FMUR01000005">
    <property type="protein sequence ID" value="SCX95416.1"/>
    <property type="molecule type" value="Genomic_DNA"/>
</dbReference>
<dbReference type="InterPro" id="IPR006103">
    <property type="entry name" value="Glyco_hydro_2_cat"/>
</dbReference>
<dbReference type="AlphaFoldDB" id="A0A1G5BZB1"/>
<dbReference type="Pfam" id="PF16355">
    <property type="entry name" value="DUF4982"/>
    <property type="match status" value="1"/>
</dbReference>
<reference evidence="10" key="1">
    <citation type="submission" date="2016-10" db="EMBL/GenBank/DDBJ databases">
        <authorList>
            <person name="Varghese N."/>
            <person name="Submissions S."/>
        </authorList>
    </citation>
    <scope>NUCLEOTIDE SEQUENCE [LARGE SCALE GENOMIC DNA]</scope>
    <source>
        <strain evidence="10">XBD2006</strain>
    </source>
</reference>